<dbReference type="EMBL" id="FTOR01000010">
    <property type="protein sequence ID" value="SIT31375.1"/>
    <property type="molecule type" value="Genomic_DNA"/>
</dbReference>
<dbReference type="AlphaFoldDB" id="A0A173MA52"/>
<dbReference type="STRING" id="477680.SAMN05421788_110149"/>
<name>A0A173MA52_9BACT</name>
<evidence type="ECO:0000313" key="1">
    <source>
        <dbReference type="EMBL" id="SIT31375.1"/>
    </source>
</evidence>
<dbReference type="Proteomes" id="UP000186917">
    <property type="component" value="Unassembled WGS sequence"/>
</dbReference>
<dbReference type="RefSeq" id="WP_144264142.1">
    <property type="nucleotide sequence ID" value="NZ_AP017422.1"/>
</dbReference>
<proteinExistence type="predicted"/>
<evidence type="ECO:0000313" key="2">
    <source>
        <dbReference type="Proteomes" id="UP000186917"/>
    </source>
</evidence>
<dbReference type="KEGG" id="fln:FLA_0408"/>
<gene>
    <name evidence="1" type="ORF">SAMN05421788_110149</name>
</gene>
<sequence length="231" mass="27431">MQRLLTWHKVFPHMYYNMVPPFPTDPRLHWKKRASIVNTGFYESVRAWILEIGPQIKWPKGVEPLLTDTLVAVLDNAWWDEYDSAYVGVWDGILSYLFFIINVGRMDGNINADLSSGDVYFEMAEKFIEQNKSSFKSEEERQYIRANLTFRSMNVQNNFFSYKALLSLKWPEIEVELRMLKLFFGLDDFIRERHTKESCNNISEEGKENDEYKIKDELHDILRSFPSYLLN</sequence>
<reference evidence="2" key="1">
    <citation type="submission" date="2017-01" db="EMBL/GenBank/DDBJ databases">
        <authorList>
            <person name="Varghese N."/>
            <person name="Submissions S."/>
        </authorList>
    </citation>
    <scope>NUCLEOTIDE SEQUENCE [LARGE SCALE GENOMIC DNA]</scope>
    <source>
        <strain evidence="2">DSM 21054</strain>
    </source>
</reference>
<keyword evidence="2" id="KW-1185">Reference proteome</keyword>
<accession>A0A173MA52</accession>
<protein>
    <submittedName>
        <fullName evidence="1">Uncharacterized protein</fullName>
    </submittedName>
</protein>
<organism evidence="1 2">
    <name type="scientific">Filimonas lacunae</name>
    <dbReference type="NCBI Taxonomy" id="477680"/>
    <lineage>
        <taxon>Bacteria</taxon>
        <taxon>Pseudomonadati</taxon>
        <taxon>Bacteroidota</taxon>
        <taxon>Chitinophagia</taxon>
        <taxon>Chitinophagales</taxon>
        <taxon>Chitinophagaceae</taxon>
        <taxon>Filimonas</taxon>
    </lineage>
</organism>